<dbReference type="EMBL" id="JADFUA010000004">
    <property type="protein sequence ID" value="MBE9609533.1"/>
    <property type="molecule type" value="Genomic_DNA"/>
</dbReference>
<gene>
    <name evidence="1" type="ORF">INR99_09225</name>
</gene>
<accession>A0A8J7G186</accession>
<dbReference type="AlphaFoldDB" id="A0A8J7G186"/>
<reference evidence="1 2" key="1">
    <citation type="submission" date="2020-10" db="EMBL/GenBank/DDBJ databases">
        <title>The genome sequence of Chitinilyticum litopenaei 4Y14.</title>
        <authorList>
            <person name="Liu Y."/>
        </authorList>
    </citation>
    <scope>NUCLEOTIDE SEQUENCE [LARGE SCALE GENOMIC DNA]</scope>
    <source>
        <strain evidence="1 2">4Y14</strain>
    </source>
</reference>
<protein>
    <submittedName>
        <fullName evidence="1">Uncharacterized protein</fullName>
    </submittedName>
</protein>
<comment type="caution">
    <text evidence="1">The sequence shown here is derived from an EMBL/GenBank/DDBJ whole genome shotgun (WGS) entry which is preliminary data.</text>
</comment>
<dbReference type="Proteomes" id="UP000604481">
    <property type="component" value="Unassembled WGS sequence"/>
</dbReference>
<name>A0A8J7G186_9NEIS</name>
<keyword evidence="2" id="KW-1185">Reference proteome</keyword>
<dbReference type="RefSeq" id="WP_194116055.1">
    <property type="nucleotide sequence ID" value="NZ_JADFUA010000004.1"/>
</dbReference>
<proteinExistence type="predicted"/>
<evidence type="ECO:0000313" key="2">
    <source>
        <dbReference type="Proteomes" id="UP000604481"/>
    </source>
</evidence>
<organism evidence="1 2">
    <name type="scientific">Chitinilyticum piscinae</name>
    <dbReference type="NCBI Taxonomy" id="2866724"/>
    <lineage>
        <taxon>Bacteria</taxon>
        <taxon>Pseudomonadati</taxon>
        <taxon>Pseudomonadota</taxon>
        <taxon>Betaproteobacteria</taxon>
        <taxon>Neisseriales</taxon>
        <taxon>Chitinibacteraceae</taxon>
        <taxon>Chitinilyticum</taxon>
    </lineage>
</organism>
<sequence>MSIHALPARFLSPGETSMPHAPVVELDNGEQCIPQHYLRYRHMLASISQLAGQVEFDAHTLLFAGEDHGGMYVQAGLIGRENYDRSNALRARKLVYGRKWRIDADTPTSEIIQTLYLAIKKAREHEVRELLTLRAADGKTSAVFSHHHDLPLLARQRERLHVQPAAVSDPVDALRGQLAALRFAQRPIELVQAELRANGQWLIDLRLGEPPLARKQEGDFAEYDGLALTLLLPEGRLHELPYALMDALVAHSDRHVDEHFRFQGFARFSRNNAVQAIAALSLQTRPYARDMADARFERVFRASNYEVDASRAPVLGEGELGRKNRQLLDTQTGLLGHMPRGYRAEALRDKTA</sequence>
<evidence type="ECO:0000313" key="1">
    <source>
        <dbReference type="EMBL" id="MBE9609533.1"/>
    </source>
</evidence>